<gene>
    <name evidence="1" type="ORF">PLBR_LOCUS7570</name>
</gene>
<keyword evidence="1" id="KW-0496">Mitochondrion</keyword>
<protein>
    <submittedName>
        <fullName evidence="1">Uncharacterized protein</fullName>
    </submittedName>
</protein>
<dbReference type="Proteomes" id="UP000290189">
    <property type="component" value="Unassembled WGS sequence"/>
</dbReference>
<dbReference type="AlphaFoldDB" id="A0A3P3YJJ3"/>
<organism evidence="1 2">
    <name type="scientific">Plasmodiophora brassicae</name>
    <name type="common">Clubroot disease agent</name>
    <dbReference type="NCBI Taxonomy" id="37360"/>
    <lineage>
        <taxon>Eukaryota</taxon>
        <taxon>Sar</taxon>
        <taxon>Rhizaria</taxon>
        <taxon>Endomyxa</taxon>
        <taxon>Phytomyxea</taxon>
        <taxon>Plasmodiophorida</taxon>
        <taxon>Plasmodiophoridae</taxon>
        <taxon>Plasmodiophora</taxon>
    </lineage>
</organism>
<sequence>MSAFDMSEAVRFISSSNFWTCSPMSDAGMDLKGIGPDNMPLDVFNGGADAVSQLDLGHVHRPLRASARADGVGVESLRRVSDISVYSEVCYELDGVP</sequence>
<dbReference type="EMBL" id="OVEO01000014">
    <property type="protein sequence ID" value="SPR00355.1"/>
    <property type="molecule type" value="Genomic_DNA"/>
</dbReference>
<evidence type="ECO:0000313" key="2">
    <source>
        <dbReference type="Proteomes" id="UP000290189"/>
    </source>
</evidence>
<reference evidence="1 2" key="1">
    <citation type="submission" date="2018-03" db="EMBL/GenBank/DDBJ databases">
        <authorList>
            <person name="Fogelqvist J."/>
        </authorList>
    </citation>
    <scope>NUCLEOTIDE SEQUENCE [LARGE SCALE GENOMIC DNA]</scope>
</reference>
<name>A0A3P3YJJ3_PLABS</name>
<proteinExistence type="predicted"/>
<evidence type="ECO:0000313" key="1">
    <source>
        <dbReference type="EMBL" id="SPR00355.1"/>
    </source>
</evidence>
<geneLocation type="mitochondrion" evidence="1"/>
<accession>A0A3P3YJJ3</accession>